<evidence type="ECO:0000259" key="2">
    <source>
        <dbReference type="PROSITE" id="PS50196"/>
    </source>
</evidence>
<name>A0A023BAX5_GRENI</name>
<protein>
    <submittedName>
        <fullName evidence="3">Ran-binding protein 1</fullName>
    </submittedName>
</protein>
<feature type="region of interest" description="Disordered" evidence="1">
    <location>
        <begin position="1"/>
        <end position="64"/>
    </location>
</feature>
<evidence type="ECO:0000313" key="4">
    <source>
        <dbReference type="Proteomes" id="UP000019763"/>
    </source>
</evidence>
<dbReference type="Gene3D" id="2.30.29.30">
    <property type="entry name" value="Pleckstrin-homology domain (PH domain)/Phosphotyrosine-binding domain (PTB)"/>
    <property type="match status" value="1"/>
</dbReference>
<dbReference type="GeneID" id="22911315"/>
<dbReference type="SUPFAM" id="SSF50729">
    <property type="entry name" value="PH domain-like"/>
    <property type="match status" value="1"/>
</dbReference>
<evidence type="ECO:0000256" key="1">
    <source>
        <dbReference type="SAM" id="MobiDB-lite"/>
    </source>
</evidence>
<dbReference type="GO" id="GO:0005737">
    <property type="term" value="C:cytoplasm"/>
    <property type="evidence" value="ECO:0007669"/>
    <property type="project" value="TreeGrafter"/>
</dbReference>
<evidence type="ECO:0000313" key="3">
    <source>
        <dbReference type="EMBL" id="EZG78792.1"/>
    </source>
</evidence>
<accession>A0A023BAX5</accession>
<comment type="caution">
    <text evidence="3">The sequence shown here is derived from an EMBL/GenBank/DDBJ whole genome shotgun (WGS) entry which is preliminary data.</text>
</comment>
<dbReference type="InterPro" id="IPR045255">
    <property type="entry name" value="RanBP1-like"/>
</dbReference>
<reference evidence="3" key="1">
    <citation type="submission" date="2013-12" db="EMBL/GenBank/DDBJ databases">
        <authorList>
            <person name="Omoto C.K."/>
            <person name="Sibley D."/>
            <person name="Venepally P."/>
            <person name="Hadjithomas M."/>
            <person name="Karamycheva S."/>
            <person name="Brunk B."/>
            <person name="Roos D."/>
            <person name="Caler E."/>
            <person name="Lorenzi H."/>
        </authorList>
    </citation>
    <scope>NUCLEOTIDE SEQUENCE</scope>
</reference>
<dbReference type="Proteomes" id="UP000019763">
    <property type="component" value="Unassembled WGS sequence"/>
</dbReference>
<dbReference type="AlphaFoldDB" id="A0A023BAX5"/>
<dbReference type="VEuPathDB" id="CryptoDB:GNI_032420"/>
<dbReference type="FunFam" id="2.30.29.30:FF:000312">
    <property type="entry name" value="Ran binding protein 1"/>
    <property type="match status" value="1"/>
</dbReference>
<dbReference type="GO" id="GO:0005096">
    <property type="term" value="F:GTPase activator activity"/>
    <property type="evidence" value="ECO:0007669"/>
    <property type="project" value="TreeGrafter"/>
</dbReference>
<keyword evidence="4" id="KW-1185">Reference proteome</keyword>
<dbReference type="InterPro" id="IPR045256">
    <property type="entry name" value="RanBP1_RanBD"/>
</dbReference>
<dbReference type="GO" id="GO:0005643">
    <property type="term" value="C:nuclear pore"/>
    <property type="evidence" value="ECO:0007669"/>
    <property type="project" value="TreeGrafter"/>
</dbReference>
<feature type="compositionally biased region" description="Basic and acidic residues" evidence="1">
    <location>
        <begin position="1"/>
        <end position="32"/>
    </location>
</feature>
<dbReference type="PANTHER" id="PTHR23138:SF87">
    <property type="entry name" value="E3 SUMO-PROTEIN LIGASE RANBP2"/>
    <property type="match status" value="1"/>
</dbReference>
<dbReference type="PROSITE" id="PS50196">
    <property type="entry name" value="RANBD1"/>
    <property type="match status" value="1"/>
</dbReference>
<dbReference type="OMA" id="NFKDSFM"/>
<dbReference type="RefSeq" id="XP_011129195.1">
    <property type="nucleotide sequence ID" value="XM_011130893.1"/>
</dbReference>
<dbReference type="eggNOG" id="KOG0864">
    <property type="taxonomic scope" value="Eukaryota"/>
</dbReference>
<dbReference type="CDD" id="cd13179">
    <property type="entry name" value="RanBD_RanBP1"/>
    <property type="match status" value="1"/>
</dbReference>
<gene>
    <name evidence="3" type="ORF">GNI_032420</name>
</gene>
<dbReference type="EMBL" id="AFNH02000247">
    <property type="protein sequence ID" value="EZG78792.1"/>
    <property type="molecule type" value="Genomic_DNA"/>
</dbReference>
<dbReference type="OrthoDB" id="2357150at2759"/>
<dbReference type="InterPro" id="IPR011993">
    <property type="entry name" value="PH-like_dom_sf"/>
</dbReference>
<dbReference type="Pfam" id="PF00638">
    <property type="entry name" value="Ran_BP1"/>
    <property type="match status" value="1"/>
</dbReference>
<dbReference type="PANTHER" id="PTHR23138">
    <property type="entry name" value="RAN BINDING PROTEIN"/>
    <property type="match status" value="1"/>
</dbReference>
<dbReference type="SMART" id="SM00160">
    <property type="entry name" value="RanBD"/>
    <property type="match status" value="1"/>
</dbReference>
<organism evidence="3 4">
    <name type="scientific">Gregarina niphandrodes</name>
    <name type="common">Septate eugregarine</name>
    <dbReference type="NCBI Taxonomy" id="110365"/>
    <lineage>
        <taxon>Eukaryota</taxon>
        <taxon>Sar</taxon>
        <taxon>Alveolata</taxon>
        <taxon>Apicomplexa</taxon>
        <taxon>Conoidasida</taxon>
        <taxon>Gregarinasina</taxon>
        <taxon>Eugregarinorida</taxon>
        <taxon>Gregarinidae</taxon>
        <taxon>Gregarina</taxon>
    </lineage>
</organism>
<feature type="domain" description="RanBD1" evidence="2">
    <location>
        <begin position="66"/>
        <end position="199"/>
    </location>
</feature>
<proteinExistence type="predicted"/>
<dbReference type="InterPro" id="IPR000156">
    <property type="entry name" value="Ran_bind_dom"/>
</dbReference>
<dbReference type="GO" id="GO:0006913">
    <property type="term" value="P:nucleocytoplasmic transport"/>
    <property type="evidence" value="ECO:0007669"/>
    <property type="project" value="InterPro"/>
</dbReference>
<sequence length="209" mass="23346">MAVEEVTTKPDNKEAAEKPVVEKPVAEEKKPAAEPSPAQELAATNEPTANEDAGGEEEVTKGDWNLPEVKLKEVQVVTGEEDEEEFWKCRAKLYRWRDAEWKERGLGDAKLLKDKEGKVRFLLRQEKTGKVAANHYVIPKDGNCTLTPNAGSDKIWVWSVLDCAEEEPVAERFGLRFGTVENAALFKQKFEEAGNLNVKLMDDGAFGKN</sequence>